<evidence type="ECO:0000313" key="2">
    <source>
        <dbReference type="Proteomes" id="UP001589607"/>
    </source>
</evidence>
<accession>A0ABV5GUA2</accession>
<evidence type="ECO:0008006" key="3">
    <source>
        <dbReference type="Google" id="ProtNLM"/>
    </source>
</evidence>
<comment type="caution">
    <text evidence="1">The sequence shown here is derived from an EMBL/GenBank/DDBJ whole genome shotgun (WGS) entry which is preliminary data.</text>
</comment>
<reference evidence="1 2" key="1">
    <citation type="submission" date="2024-09" db="EMBL/GenBank/DDBJ databases">
        <authorList>
            <person name="Sun Q."/>
            <person name="Mori K."/>
        </authorList>
    </citation>
    <scope>NUCLEOTIDE SEQUENCE [LARGE SCALE GENOMIC DNA]</scope>
    <source>
        <strain evidence="1 2">CECT 7955</strain>
    </source>
</reference>
<proteinExistence type="predicted"/>
<sequence length="129" mass="15312">MKLTNIFIYTIGFITLIACETNERKNNLIGIWESYETQHTKVVLIFYKDSVITEYLGGGMHTNSRWSIDDKKIYLKNVRLKDTILKDELNYEYQLNKTKDSLFVKVENGNQDDYSKMRRVEKNPFDELN</sequence>
<keyword evidence="2" id="KW-1185">Reference proteome</keyword>
<dbReference type="EMBL" id="JBHMEY010000097">
    <property type="protein sequence ID" value="MFB9098968.1"/>
    <property type="molecule type" value="Genomic_DNA"/>
</dbReference>
<name>A0ABV5GUA2_9FLAO</name>
<organism evidence="1 2">
    <name type="scientific">Flavobacterium jumunjinense</name>
    <dbReference type="NCBI Taxonomy" id="998845"/>
    <lineage>
        <taxon>Bacteria</taxon>
        <taxon>Pseudomonadati</taxon>
        <taxon>Bacteroidota</taxon>
        <taxon>Flavobacteriia</taxon>
        <taxon>Flavobacteriales</taxon>
        <taxon>Flavobacteriaceae</taxon>
        <taxon>Flavobacterium</taxon>
    </lineage>
</organism>
<evidence type="ECO:0000313" key="1">
    <source>
        <dbReference type="EMBL" id="MFB9098968.1"/>
    </source>
</evidence>
<dbReference type="Proteomes" id="UP001589607">
    <property type="component" value="Unassembled WGS sequence"/>
</dbReference>
<dbReference type="PROSITE" id="PS51257">
    <property type="entry name" value="PROKAR_LIPOPROTEIN"/>
    <property type="match status" value="1"/>
</dbReference>
<gene>
    <name evidence="1" type="ORF">ACFFVF_20865</name>
</gene>
<protein>
    <recommendedName>
        <fullName evidence="3">Lipocalin-like domain-containing protein</fullName>
    </recommendedName>
</protein>
<dbReference type="RefSeq" id="WP_236456847.1">
    <property type="nucleotide sequence ID" value="NZ_CBCSGE010000030.1"/>
</dbReference>